<dbReference type="EMBL" id="CM035424">
    <property type="protein sequence ID" value="KAH7351786.1"/>
    <property type="molecule type" value="Genomic_DNA"/>
</dbReference>
<protein>
    <submittedName>
        <fullName evidence="1">Uncharacterized protein</fullName>
    </submittedName>
</protein>
<accession>A0A8T2SHZ6</accession>
<evidence type="ECO:0000313" key="2">
    <source>
        <dbReference type="Proteomes" id="UP000825935"/>
    </source>
</evidence>
<name>A0A8T2SHZ6_CERRI</name>
<evidence type="ECO:0000313" key="1">
    <source>
        <dbReference type="EMBL" id="KAH7351786.1"/>
    </source>
</evidence>
<gene>
    <name evidence="1" type="ORF">KP509_19G014300</name>
</gene>
<proteinExistence type="predicted"/>
<keyword evidence="2" id="KW-1185">Reference proteome</keyword>
<comment type="caution">
    <text evidence="1">The sequence shown here is derived from an EMBL/GenBank/DDBJ whole genome shotgun (WGS) entry which is preliminary data.</text>
</comment>
<reference evidence="1" key="1">
    <citation type="submission" date="2021-08" db="EMBL/GenBank/DDBJ databases">
        <title>WGS assembly of Ceratopteris richardii.</title>
        <authorList>
            <person name="Marchant D.B."/>
            <person name="Chen G."/>
            <person name="Jenkins J."/>
            <person name="Shu S."/>
            <person name="Leebens-Mack J."/>
            <person name="Grimwood J."/>
            <person name="Schmutz J."/>
            <person name="Soltis P."/>
            <person name="Soltis D."/>
            <person name="Chen Z.-H."/>
        </authorList>
    </citation>
    <scope>NUCLEOTIDE SEQUENCE</scope>
    <source>
        <strain evidence="1">Whitten #5841</strain>
        <tissue evidence="1">Leaf</tissue>
    </source>
</reference>
<dbReference type="Proteomes" id="UP000825935">
    <property type="component" value="Chromosome 19"/>
</dbReference>
<dbReference type="AlphaFoldDB" id="A0A8T2SHZ6"/>
<organism evidence="1 2">
    <name type="scientific">Ceratopteris richardii</name>
    <name type="common">Triangle waterfern</name>
    <dbReference type="NCBI Taxonomy" id="49495"/>
    <lineage>
        <taxon>Eukaryota</taxon>
        <taxon>Viridiplantae</taxon>
        <taxon>Streptophyta</taxon>
        <taxon>Embryophyta</taxon>
        <taxon>Tracheophyta</taxon>
        <taxon>Polypodiopsida</taxon>
        <taxon>Polypodiidae</taxon>
        <taxon>Polypodiales</taxon>
        <taxon>Pteridineae</taxon>
        <taxon>Pteridaceae</taxon>
        <taxon>Parkerioideae</taxon>
        <taxon>Ceratopteris</taxon>
    </lineage>
</organism>
<sequence length="142" mass="15745">MQPLVHMALMYIVLRKFIGGNKDLLAIVTPGGMPHYSTQWERGRWQTVEKKTSPGGLFSIVCAALLCGDRGYNRGFCWGVQRLMCDDQLYQGENTQRTTRGGCGFWGFSLHLGFWASAHVANEGSKGCSVSMEGRYSASSIR</sequence>